<reference evidence="3 4" key="1">
    <citation type="submission" date="2018-04" db="EMBL/GenBank/DDBJ databases">
        <title>The genome of golden apple snail Pomacea canaliculata provides insight into stress tolerance and invasive adaptation.</title>
        <authorList>
            <person name="Liu C."/>
            <person name="Liu B."/>
            <person name="Ren Y."/>
            <person name="Zhang Y."/>
            <person name="Wang H."/>
            <person name="Li S."/>
            <person name="Jiang F."/>
            <person name="Yin L."/>
            <person name="Zhang G."/>
            <person name="Qian W."/>
            <person name="Fan W."/>
        </authorList>
    </citation>
    <scope>NUCLEOTIDE SEQUENCE [LARGE SCALE GENOMIC DNA]</scope>
    <source>
        <strain evidence="3">SZHN2017</strain>
        <tissue evidence="3">Muscle</tissue>
    </source>
</reference>
<feature type="transmembrane region" description="Helical" evidence="2">
    <location>
        <begin position="53"/>
        <end position="74"/>
    </location>
</feature>
<gene>
    <name evidence="3" type="ORF">C0Q70_02387</name>
</gene>
<evidence type="ECO:0000313" key="4">
    <source>
        <dbReference type="Proteomes" id="UP000245119"/>
    </source>
</evidence>
<feature type="transmembrane region" description="Helical" evidence="2">
    <location>
        <begin position="86"/>
        <end position="105"/>
    </location>
</feature>
<feature type="transmembrane region" description="Helical" evidence="2">
    <location>
        <begin position="168"/>
        <end position="188"/>
    </location>
</feature>
<feature type="region of interest" description="Disordered" evidence="1">
    <location>
        <begin position="113"/>
        <end position="141"/>
    </location>
</feature>
<dbReference type="EMBL" id="PZQS01000002">
    <property type="protein sequence ID" value="PVD35425.1"/>
    <property type="molecule type" value="Genomic_DNA"/>
</dbReference>
<proteinExistence type="predicted"/>
<comment type="caution">
    <text evidence="3">The sequence shown here is derived from an EMBL/GenBank/DDBJ whole genome shotgun (WGS) entry which is preliminary data.</text>
</comment>
<evidence type="ECO:0000256" key="1">
    <source>
        <dbReference type="SAM" id="MobiDB-lite"/>
    </source>
</evidence>
<name>A0A2T7PPU1_POMCA</name>
<feature type="transmembrane region" description="Helical" evidence="2">
    <location>
        <begin position="14"/>
        <end position="32"/>
    </location>
</feature>
<accession>A0A2T7PPU1</accession>
<keyword evidence="4" id="KW-1185">Reference proteome</keyword>
<keyword evidence="2" id="KW-1133">Transmembrane helix</keyword>
<evidence type="ECO:0000313" key="3">
    <source>
        <dbReference type="EMBL" id="PVD35425.1"/>
    </source>
</evidence>
<dbReference type="AlphaFoldDB" id="A0A2T7PPU1"/>
<feature type="compositionally biased region" description="Polar residues" evidence="1">
    <location>
        <begin position="122"/>
        <end position="132"/>
    </location>
</feature>
<organism evidence="3 4">
    <name type="scientific">Pomacea canaliculata</name>
    <name type="common">Golden apple snail</name>
    <dbReference type="NCBI Taxonomy" id="400727"/>
    <lineage>
        <taxon>Eukaryota</taxon>
        <taxon>Metazoa</taxon>
        <taxon>Spiralia</taxon>
        <taxon>Lophotrochozoa</taxon>
        <taxon>Mollusca</taxon>
        <taxon>Gastropoda</taxon>
        <taxon>Caenogastropoda</taxon>
        <taxon>Architaenioglossa</taxon>
        <taxon>Ampullarioidea</taxon>
        <taxon>Ampullariidae</taxon>
        <taxon>Pomacea</taxon>
    </lineage>
</organism>
<keyword evidence="2" id="KW-0812">Transmembrane</keyword>
<dbReference type="Proteomes" id="UP000245119">
    <property type="component" value="Linkage Group LG2"/>
</dbReference>
<evidence type="ECO:0000256" key="2">
    <source>
        <dbReference type="SAM" id="Phobius"/>
    </source>
</evidence>
<keyword evidence="2" id="KW-0472">Membrane</keyword>
<dbReference type="OrthoDB" id="370884at2759"/>
<protein>
    <submittedName>
        <fullName evidence="3">Uncharacterized protein</fullName>
    </submittedName>
</protein>
<sequence>MEAVGLCLMCYSVLGYYEAPVSLLLLATPLVLPSVDNLRLTVTLRRRQLVSTLPVFLSFVGVVSCVAAISLTVYLMTATATIVADVWRVAVAVVALSVAWLPCFLRRLSLSDDQPAPRAQDSDSAMQTSPLTASDHEDTERPVAGGDVPLDVVDQQVIFLPAVWKAAFVLHACKLVFIFIVSFFIYSFDSGISVSQVFSSVNREGFRDAWNLGMLWTDRPPWLP</sequence>